<proteinExistence type="predicted"/>
<feature type="compositionally biased region" description="Polar residues" evidence="1">
    <location>
        <begin position="18"/>
        <end position="35"/>
    </location>
</feature>
<gene>
    <name evidence="3" type="ORF">CYCCA115_LOCUS24252</name>
</gene>
<evidence type="ECO:0000256" key="2">
    <source>
        <dbReference type="SAM" id="Phobius"/>
    </source>
</evidence>
<keyword evidence="2" id="KW-1133">Transmembrane helix</keyword>
<dbReference type="Proteomes" id="UP001295423">
    <property type="component" value="Unassembled WGS sequence"/>
</dbReference>
<keyword evidence="2" id="KW-0472">Membrane</keyword>
<evidence type="ECO:0000313" key="4">
    <source>
        <dbReference type="Proteomes" id="UP001295423"/>
    </source>
</evidence>
<dbReference type="AlphaFoldDB" id="A0AAD2GDE7"/>
<evidence type="ECO:0000313" key="3">
    <source>
        <dbReference type="EMBL" id="CAJ1970230.1"/>
    </source>
</evidence>
<feature type="region of interest" description="Disordered" evidence="1">
    <location>
        <begin position="1"/>
        <end position="39"/>
    </location>
</feature>
<name>A0AAD2GDE7_9STRA</name>
<comment type="caution">
    <text evidence="3">The sequence shown here is derived from an EMBL/GenBank/DDBJ whole genome shotgun (WGS) entry which is preliminary data.</text>
</comment>
<reference evidence="3" key="1">
    <citation type="submission" date="2023-08" db="EMBL/GenBank/DDBJ databases">
        <authorList>
            <person name="Audoor S."/>
            <person name="Bilcke G."/>
        </authorList>
    </citation>
    <scope>NUCLEOTIDE SEQUENCE</scope>
</reference>
<evidence type="ECO:0000256" key="1">
    <source>
        <dbReference type="SAM" id="MobiDB-lite"/>
    </source>
</evidence>
<sequence>MAPTSKDEESPKEVQFHKSVSTSTSYGSIDVNKSNGGEDEDIIMEEDSSLLRHSIHLGMTGFASENIWTRLRRTASFQQHGDEYKLVPTKVVDNVKLVTDPTLQSNEKGKLYFAERSFYNNMEAPQYALTVNDDIYRRIFAEVNDSRSSPFGLYFCCHGGDGAHTGVSHEDYVDIQLAWVLIGVVFLAIFVLSFV</sequence>
<dbReference type="EMBL" id="CAKOGP040002480">
    <property type="protein sequence ID" value="CAJ1970230.1"/>
    <property type="molecule type" value="Genomic_DNA"/>
</dbReference>
<feature type="transmembrane region" description="Helical" evidence="2">
    <location>
        <begin position="177"/>
        <end position="194"/>
    </location>
</feature>
<keyword evidence="2" id="KW-0812">Transmembrane</keyword>
<organism evidence="3 4">
    <name type="scientific">Cylindrotheca closterium</name>
    <dbReference type="NCBI Taxonomy" id="2856"/>
    <lineage>
        <taxon>Eukaryota</taxon>
        <taxon>Sar</taxon>
        <taxon>Stramenopiles</taxon>
        <taxon>Ochrophyta</taxon>
        <taxon>Bacillariophyta</taxon>
        <taxon>Bacillariophyceae</taxon>
        <taxon>Bacillariophycidae</taxon>
        <taxon>Bacillariales</taxon>
        <taxon>Bacillariaceae</taxon>
        <taxon>Cylindrotheca</taxon>
    </lineage>
</organism>
<accession>A0AAD2GDE7</accession>
<keyword evidence="4" id="KW-1185">Reference proteome</keyword>
<feature type="compositionally biased region" description="Basic and acidic residues" evidence="1">
    <location>
        <begin position="1"/>
        <end position="16"/>
    </location>
</feature>
<protein>
    <submittedName>
        <fullName evidence="3">Uncharacterized protein</fullName>
    </submittedName>
</protein>